<dbReference type="NCBIfam" id="TIGR00380">
    <property type="entry name" value="cobal_cbiB"/>
    <property type="match status" value="1"/>
</dbReference>
<comment type="caution">
    <text evidence="9">Lacks conserved residue(s) required for the propagation of feature annotation.</text>
</comment>
<evidence type="ECO:0000256" key="4">
    <source>
        <dbReference type="ARBA" id="ARBA00022475"/>
    </source>
</evidence>
<protein>
    <recommendedName>
        <fullName evidence="9">Cobalamin biosynthesis protein CobD</fullName>
    </recommendedName>
</protein>
<keyword evidence="4 9" id="KW-1003">Cell membrane</keyword>
<dbReference type="Pfam" id="PF03186">
    <property type="entry name" value="CobD_Cbib"/>
    <property type="match status" value="1"/>
</dbReference>
<dbReference type="InterPro" id="IPR004485">
    <property type="entry name" value="Cobalamin_biosynth_CobD/CbiB"/>
</dbReference>
<name>A0A4R6VML8_9HYPH</name>
<keyword evidence="8 9" id="KW-0472">Membrane</keyword>
<evidence type="ECO:0000256" key="9">
    <source>
        <dbReference type="HAMAP-Rule" id="MF_00024"/>
    </source>
</evidence>
<feature type="transmembrane region" description="Helical" evidence="9">
    <location>
        <begin position="157"/>
        <end position="178"/>
    </location>
</feature>
<dbReference type="EMBL" id="SNYR01000002">
    <property type="protein sequence ID" value="TDQ64327.1"/>
    <property type="molecule type" value="Genomic_DNA"/>
</dbReference>
<gene>
    <name evidence="9" type="primary">cobD</name>
    <name evidence="10" type="ORF">ATL17_2344</name>
</gene>
<comment type="caution">
    <text evidence="10">The sequence shown here is derived from an EMBL/GenBank/DDBJ whole genome shotgun (WGS) entry which is preliminary data.</text>
</comment>
<dbReference type="Proteomes" id="UP000295391">
    <property type="component" value="Unassembled WGS sequence"/>
</dbReference>
<keyword evidence="6 9" id="KW-0812">Transmembrane</keyword>
<keyword evidence="7 9" id="KW-1133">Transmembrane helix</keyword>
<evidence type="ECO:0000256" key="1">
    <source>
        <dbReference type="ARBA" id="ARBA00004651"/>
    </source>
</evidence>
<reference evidence="10 11" key="1">
    <citation type="submission" date="2019-03" db="EMBL/GenBank/DDBJ databases">
        <title>Genomic Encyclopedia of Type Strains, Phase III (KMG-III): the genomes of soil and plant-associated and newly described type strains.</title>
        <authorList>
            <person name="Whitman W."/>
        </authorList>
    </citation>
    <scope>NUCLEOTIDE SEQUENCE [LARGE SCALE GENOMIC DNA]</scope>
    <source>
        <strain evidence="10 11">CGMCC 1.7002</strain>
    </source>
</reference>
<comment type="subcellular location">
    <subcellularLocation>
        <location evidence="1 9">Cell membrane</location>
        <topology evidence="1 9">Multi-pass membrane protein</topology>
    </subcellularLocation>
</comment>
<keyword evidence="11" id="KW-1185">Reference proteome</keyword>
<keyword evidence="5 9" id="KW-0169">Cobalamin biosynthesis</keyword>
<feature type="transmembrane region" description="Helical" evidence="9">
    <location>
        <begin position="298"/>
        <end position="317"/>
    </location>
</feature>
<dbReference type="GO" id="GO:0015420">
    <property type="term" value="F:ABC-type vitamin B12 transporter activity"/>
    <property type="evidence" value="ECO:0007669"/>
    <property type="project" value="UniProtKB-UniRule"/>
</dbReference>
<comment type="pathway">
    <text evidence="2 9">Cofactor biosynthesis; adenosylcobalamin biosynthesis.</text>
</comment>
<evidence type="ECO:0000313" key="11">
    <source>
        <dbReference type="Proteomes" id="UP000295391"/>
    </source>
</evidence>
<feature type="transmembrane region" description="Helical" evidence="9">
    <location>
        <begin position="59"/>
        <end position="79"/>
    </location>
</feature>
<evidence type="ECO:0000256" key="7">
    <source>
        <dbReference type="ARBA" id="ARBA00022989"/>
    </source>
</evidence>
<dbReference type="PANTHER" id="PTHR34308:SF1">
    <property type="entry name" value="COBALAMIN BIOSYNTHESIS PROTEIN CBIB"/>
    <property type="match status" value="1"/>
</dbReference>
<comment type="similarity">
    <text evidence="3 9">Belongs to the CobD/CbiB family.</text>
</comment>
<proteinExistence type="inferred from homology"/>
<dbReference type="GO" id="GO:0048472">
    <property type="term" value="F:threonine-phosphate decarboxylase activity"/>
    <property type="evidence" value="ECO:0007669"/>
    <property type="project" value="InterPro"/>
</dbReference>
<accession>A0A4R6VML8</accession>
<dbReference type="AlphaFoldDB" id="A0A4R6VML8"/>
<dbReference type="HAMAP" id="MF_00024">
    <property type="entry name" value="CobD_CbiB"/>
    <property type="match status" value="1"/>
</dbReference>
<dbReference type="GO" id="GO:0005886">
    <property type="term" value="C:plasma membrane"/>
    <property type="evidence" value="ECO:0007669"/>
    <property type="project" value="UniProtKB-SubCell"/>
</dbReference>
<organism evidence="10 11">
    <name type="scientific">Maritalea mobilis</name>
    <dbReference type="NCBI Taxonomy" id="483324"/>
    <lineage>
        <taxon>Bacteria</taxon>
        <taxon>Pseudomonadati</taxon>
        <taxon>Pseudomonadota</taxon>
        <taxon>Alphaproteobacteria</taxon>
        <taxon>Hyphomicrobiales</taxon>
        <taxon>Devosiaceae</taxon>
        <taxon>Maritalea</taxon>
    </lineage>
</organism>
<evidence type="ECO:0000256" key="6">
    <source>
        <dbReference type="ARBA" id="ARBA00022692"/>
    </source>
</evidence>
<evidence type="ECO:0000313" key="10">
    <source>
        <dbReference type="EMBL" id="TDQ64327.1"/>
    </source>
</evidence>
<dbReference type="GO" id="GO:0009236">
    <property type="term" value="P:cobalamin biosynthetic process"/>
    <property type="evidence" value="ECO:0007669"/>
    <property type="project" value="UniProtKB-UniRule"/>
</dbReference>
<evidence type="ECO:0000256" key="2">
    <source>
        <dbReference type="ARBA" id="ARBA00004953"/>
    </source>
</evidence>
<evidence type="ECO:0000256" key="5">
    <source>
        <dbReference type="ARBA" id="ARBA00022573"/>
    </source>
</evidence>
<comment type="function">
    <text evidence="9">Converts cobyric acid to cobinamide by the addition of aminopropanol on the F carboxylic group.</text>
</comment>
<dbReference type="OrthoDB" id="9811967at2"/>
<sequence>MSFAIAFLAMLLERMVGYPRQVLDAIGHPVMWMGKLIAILEKRGNHPDLPDHRRRQNGYAMIGLALAATLLISLIIMSITRSAPFGWVFEIIFASTLIAQKELGRAVKAVGEGLRSSLDEGREAVSHIVGRDPERLDEDGVARGAVESLAENASDGIVAPIFYLMLFGLPGIALYKMINTADSMVGHKNERFKDFGFASAKLDDWANYVPARITAMFFTVAAKFKAGFDAKAAWRSAQRDAKWHKSPNAGWPEAAMAGAIGVKLGGPRDYDGETVELAYMGEGKEHVDADDIDRALSLYWFALTLMLGTLLVLAAFFN</sequence>
<dbReference type="UniPathway" id="UPA00148"/>
<evidence type="ECO:0000256" key="8">
    <source>
        <dbReference type="ARBA" id="ARBA00023136"/>
    </source>
</evidence>
<evidence type="ECO:0000256" key="3">
    <source>
        <dbReference type="ARBA" id="ARBA00006263"/>
    </source>
</evidence>
<dbReference type="PANTHER" id="PTHR34308">
    <property type="entry name" value="COBALAMIN BIOSYNTHESIS PROTEIN CBIB"/>
    <property type="match status" value="1"/>
</dbReference>
<dbReference type="RefSeq" id="WP_133572939.1">
    <property type="nucleotide sequence ID" value="NZ_SNYR01000002.1"/>
</dbReference>